<evidence type="ECO:0000256" key="3">
    <source>
        <dbReference type="ARBA" id="ARBA00023237"/>
    </source>
</evidence>
<evidence type="ECO:0000313" key="8">
    <source>
        <dbReference type="EMBL" id="MCK8493296.1"/>
    </source>
</evidence>
<evidence type="ECO:0000256" key="5">
    <source>
        <dbReference type="SAM" id="SignalP"/>
    </source>
</evidence>
<dbReference type="EMBL" id="JALPRF010000002">
    <property type="protein sequence ID" value="MCK8493296.1"/>
    <property type="molecule type" value="Genomic_DNA"/>
</dbReference>
<accession>A0ABT0HM99</accession>
<evidence type="ECO:0000259" key="7">
    <source>
        <dbReference type="Pfam" id="PF14905"/>
    </source>
</evidence>
<dbReference type="InterPro" id="IPR037066">
    <property type="entry name" value="Plug_dom_sf"/>
</dbReference>
<dbReference type="Gene3D" id="2.40.170.20">
    <property type="entry name" value="TonB-dependent receptor, beta-barrel domain"/>
    <property type="match status" value="1"/>
</dbReference>
<feature type="signal peptide" evidence="5">
    <location>
        <begin position="1"/>
        <end position="23"/>
    </location>
</feature>
<feature type="chain" id="PRO_5045877692" evidence="5">
    <location>
        <begin position="24"/>
        <end position="867"/>
    </location>
</feature>
<feature type="compositionally biased region" description="Basic and acidic residues" evidence="4">
    <location>
        <begin position="41"/>
        <end position="50"/>
    </location>
</feature>
<dbReference type="Gene3D" id="2.170.130.10">
    <property type="entry name" value="TonB-dependent receptor, plug domain"/>
    <property type="match status" value="1"/>
</dbReference>
<gene>
    <name evidence="8" type="ORF">M0L20_15620</name>
</gene>
<keyword evidence="9" id="KW-1185">Reference proteome</keyword>
<evidence type="ECO:0000256" key="2">
    <source>
        <dbReference type="ARBA" id="ARBA00023136"/>
    </source>
</evidence>
<feature type="domain" description="Outer membrane protein beta-barrel" evidence="7">
    <location>
        <begin position="420"/>
        <end position="827"/>
    </location>
</feature>
<proteinExistence type="predicted"/>
<evidence type="ECO:0000259" key="6">
    <source>
        <dbReference type="Pfam" id="PF07715"/>
    </source>
</evidence>
<evidence type="ECO:0000256" key="1">
    <source>
        <dbReference type="ARBA" id="ARBA00004442"/>
    </source>
</evidence>
<comment type="subcellular location">
    <subcellularLocation>
        <location evidence="1">Cell outer membrane</location>
    </subcellularLocation>
</comment>
<organism evidence="8 9">
    <name type="scientific">Spirosoma liriopis</name>
    <dbReference type="NCBI Taxonomy" id="2937440"/>
    <lineage>
        <taxon>Bacteria</taxon>
        <taxon>Pseudomonadati</taxon>
        <taxon>Bacteroidota</taxon>
        <taxon>Cytophagia</taxon>
        <taxon>Cytophagales</taxon>
        <taxon>Cytophagaceae</taxon>
        <taxon>Spirosoma</taxon>
    </lineage>
</organism>
<dbReference type="RefSeq" id="WP_248477861.1">
    <property type="nucleotide sequence ID" value="NZ_JALPRF010000002.1"/>
</dbReference>
<feature type="compositionally biased region" description="Polar residues" evidence="4">
    <location>
        <begin position="51"/>
        <end position="62"/>
    </location>
</feature>
<dbReference type="Pfam" id="PF07715">
    <property type="entry name" value="Plug"/>
    <property type="match status" value="1"/>
</dbReference>
<reference evidence="8 9" key="1">
    <citation type="submission" date="2022-04" db="EMBL/GenBank/DDBJ databases">
        <title>Spirosoma sp. strain RP8 genome sequencing and assembly.</title>
        <authorList>
            <person name="Jung Y."/>
        </authorList>
    </citation>
    <scope>NUCLEOTIDE SEQUENCE [LARGE SCALE GENOMIC DNA]</scope>
    <source>
        <strain evidence="8 9">RP8</strain>
    </source>
</reference>
<keyword evidence="2" id="KW-0472">Membrane</keyword>
<dbReference type="InterPro" id="IPR008969">
    <property type="entry name" value="CarboxyPept-like_regulatory"/>
</dbReference>
<dbReference type="Proteomes" id="UP001202180">
    <property type="component" value="Unassembled WGS sequence"/>
</dbReference>
<feature type="region of interest" description="Disordered" evidence="4">
    <location>
        <begin position="837"/>
        <end position="867"/>
    </location>
</feature>
<name>A0ABT0HM99_9BACT</name>
<dbReference type="SUPFAM" id="SSF49464">
    <property type="entry name" value="Carboxypeptidase regulatory domain-like"/>
    <property type="match status" value="1"/>
</dbReference>
<feature type="domain" description="TonB-dependent receptor plug" evidence="6">
    <location>
        <begin position="179"/>
        <end position="265"/>
    </location>
</feature>
<dbReference type="Gene3D" id="2.60.40.1120">
    <property type="entry name" value="Carboxypeptidase-like, regulatory domain"/>
    <property type="match status" value="1"/>
</dbReference>
<evidence type="ECO:0000313" key="9">
    <source>
        <dbReference type="Proteomes" id="UP001202180"/>
    </source>
</evidence>
<dbReference type="PANTHER" id="PTHR40980">
    <property type="entry name" value="PLUG DOMAIN-CONTAINING PROTEIN"/>
    <property type="match status" value="1"/>
</dbReference>
<dbReference type="PANTHER" id="PTHR40980:SF4">
    <property type="entry name" value="TONB-DEPENDENT RECEPTOR-LIKE BETA-BARREL DOMAIN-CONTAINING PROTEIN"/>
    <property type="match status" value="1"/>
</dbReference>
<comment type="caution">
    <text evidence="8">The sequence shown here is derived from an EMBL/GenBank/DDBJ whole genome shotgun (WGS) entry which is preliminary data.</text>
</comment>
<feature type="region of interest" description="Disordered" evidence="4">
    <location>
        <begin position="25"/>
        <end position="69"/>
    </location>
</feature>
<dbReference type="InterPro" id="IPR036942">
    <property type="entry name" value="Beta-barrel_TonB_sf"/>
</dbReference>
<protein>
    <submittedName>
        <fullName evidence="8">TonB-dependent receptor</fullName>
    </submittedName>
</protein>
<keyword evidence="8" id="KW-0675">Receptor</keyword>
<keyword evidence="3" id="KW-0998">Cell outer membrane</keyword>
<dbReference type="InterPro" id="IPR012910">
    <property type="entry name" value="Plug_dom"/>
</dbReference>
<dbReference type="SUPFAM" id="SSF56935">
    <property type="entry name" value="Porins"/>
    <property type="match status" value="1"/>
</dbReference>
<feature type="compositionally biased region" description="Gly residues" evidence="4">
    <location>
        <begin position="854"/>
        <end position="867"/>
    </location>
</feature>
<evidence type="ECO:0000256" key="4">
    <source>
        <dbReference type="SAM" id="MobiDB-lite"/>
    </source>
</evidence>
<sequence length="867" mass="93976">MLRTYTHLLLVCTGLLISSLSLAQMGPGPGGPPPGGGFGNQEERQRKTFGSDDNATDAQQPRGNGKISGILLDSVTNKPVEYATVALLNAKTGKPIDGTTSDDKGHFALTKLAPGDYRLQYSFIGYKSIESALLSVKRGSDLNVGSVALPADTKTLGEVEVVGQKALLEEKVDRLVYNAEKDLTAKGGDATDILKKVPMLSVDLDGNVSLRGSQNIRVLINNKPSTIVASSVADALKQLPADMIKTVEVITSPSAKYDAEGAGGIINIVTKKNTLHGLTLNVDAGAGIRGSNLGLNGSYRQGKLGISLSGFGRAMYNRATSSLNQTTVVDGRSIRSNQEASAYDKPLFGQYTLGFDYDIAKNQSLTANIRYGTRNFVQEQNQLTNLFTDGILTGITNRNVDRKDLSNTVDMNVDYVRQFKPQQEWSVSTQYSRTNLTNNFYADLFGQAGELTNRQRNINGNVNQETTVQTDYQTPIGKSQLLEFGAKGIMRQVNSNYEYQVATGSSDRFILDPNNPAGSLNYQQMIGAGYVSYTFVTRNKYSFKVGTRYEHTSITAKTGENVALPIPAYSNLVPSVNVSKTVKGTTLKAGYNRRIQRPGLQQLNPNFNAANPQNIMVGNPLLSPELTDNMELSMGTNIRKTYLNVALFGRLTNNAITQIRLPSDTLAGAIITTFQNIGIQRTTGANVFANVNITPKWSVNGGFDGYYMYMQGMAQDADGKSVTITNTGFSLGGRLMSQLQLNKGWSAQVFSFFRGPMPQLQGQMGSMYMYSLGIRKDMNNKRGSIGLAAENFAGQGVQMRSEFNSPQLSQVSVMRLINRNVKVTFTYRIGKMTFEAPRKKGRSVNNDDVKGEGGGDSGGGSPAGTKN</sequence>
<keyword evidence="5" id="KW-0732">Signal</keyword>
<dbReference type="Pfam" id="PF14905">
    <property type="entry name" value="OMP_b-brl_3"/>
    <property type="match status" value="1"/>
</dbReference>
<dbReference type="InterPro" id="IPR041700">
    <property type="entry name" value="OMP_b-brl_3"/>
</dbReference>
<dbReference type="Pfam" id="PF13620">
    <property type="entry name" value="CarboxypepD_reg"/>
    <property type="match status" value="1"/>
</dbReference>